<organism evidence="2 3">
    <name type="scientific">Klebsiella michiganensis</name>
    <dbReference type="NCBI Taxonomy" id="1134687"/>
    <lineage>
        <taxon>Bacteria</taxon>
        <taxon>Pseudomonadati</taxon>
        <taxon>Pseudomonadota</taxon>
        <taxon>Gammaproteobacteria</taxon>
        <taxon>Enterobacterales</taxon>
        <taxon>Enterobacteriaceae</taxon>
        <taxon>Klebsiella/Raoultella group</taxon>
        <taxon>Klebsiella</taxon>
    </lineage>
</organism>
<keyword evidence="1" id="KW-0472">Membrane</keyword>
<dbReference type="EMBL" id="PIDR01000365">
    <property type="protein sequence ID" value="PLO69742.1"/>
    <property type="molecule type" value="Genomic_DNA"/>
</dbReference>
<dbReference type="RefSeq" id="WP_049593942.1">
    <property type="nucleotide sequence ID" value="NZ_CAXLPK010000002.1"/>
</dbReference>
<sequence length="117" mass="13356">MWKLSGRLMFLTGIIHTIVGVILGYSAINEISHREYFNVIAQNINLEYHFWFIFCGLIIIMLGQLLHVFIQKTQEPAPKFLGYSIMTISIIGCILIPASGFWLFIPQALIILFPAKN</sequence>
<gene>
    <name evidence="2" type="ORF">CWN49_13630</name>
</gene>
<dbReference type="InterPro" id="IPR045590">
    <property type="entry name" value="DUF6463"/>
</dbReference>
<keyword evidence="1" id="KW-0812">Transmembrane</keyword>
<feature type="transmembrane region" description="Helical" evidence="1">
    <location>
        <begin position="48"/>
        <end position="69"/>
    </location>
</feature>
<protein>
    <recommendedName>
        <fullName evidence="4">DUF4064 domain-containing protein</fullName>
    </recommendedName>
</protein>
<evidence type="ECO:0000313" key="2">
    <source>
        <dbReference type="EMBL" id="PLO69742.1"/>
    </source>
</evidence>
<feature type="transmembrane region" description="Helical" evidence="1">
    <location>
        <begin position="81"/>
        <end position="105"/>
    </location>
</feature>
<reference evidence="2 3" key="2">
    <citation type="submission" date="2018-01" db="EMBL/GenBank/DDBJ databases">
        <title>Genomic study of Klebsiella pneumoniae.</title>
        <authorList>
            <person name="Yang Y."/>
            <person name="Bicalho R."/>
        </authorList>
    </citation>
    <scope>NUCLEOTIDE SEQUENCE [LARGE SCALE GENOMIC DNA]</scope>
    <source>
        <strain evidence="2 3">A10</strain>
    </source>
</reference>
<feature type="transmembrane region" description="Helical" evidence="1">
    <location>
        <begin position="7"/>
        <end position="28"/>
    </location>
</feature>
<evidence type="ECO:0000256" key="1">
    <source>
        <dbReference type="SAM" id="Phobius"/>
    </source>
</evidence>
<keyword evidence="1" id="KW-1133">Transmembrane helix</keyword>
<evidence type="ECO:0000313" key="3">
    <source>
        <dbReference type="Proteomes" id="UP000234667"/>
    </source>
</evidence>
<reference evidence="2 3" key="1">
    <citation type="submission" date="2017-11" db="EMBL/GenBank/DDBJ databases">
        <authorList>
            <person name="Han C.G."/>
        </authorList>
    </citation>
    <scope>NUCLEOTIDE SEQUENCE [LARGE SCALE GENOMIC DNA]</scope>
    <source>
        <strain evidence="2 3">A10</strain>
    </source>
</reference>
<comment type="caution">
    <text evidence="2">The sequence shown here is derived from an EMBL/GenBank/DDBJ whole genome shotgun (WGS) entry which is preliminary data.</text>
</comment>
<dbReference type="Pfam" id="PF20064">
    <property type="entry name" value="DUF6463"/>
    <property type="match status" value="1"/>
</dbReference>
<accession>A0A2J5PUS8</accession>
<dbReference type="Proteomes" id="UP000234667">
    <property type="component" value="Unassembled WGS sequence"/>
</dbReference>
<dbReference type="AlphaFoldDB" id="A0A2J5PUS8"/>
<evidence type="ECO:0008006" key="4">
    <source>
        <dbReference type="Google" id="ProtNLM"/>
    </source>
</evidence>
<proteinExistence type="predicted"/>
<name>A0A2J5PUS8_9ENTR</name>